<evidence type="ECO:0000313" key="3">
    <source>
        <dbReference type="Proteomes" id="UP000216998"/>
    </source>
</evidence>
<organism evidence="2 3">
    <name type="scientific">Niveispirillum lacus</name>
    <dbReference type="NCBI Taxonomy" id="1981099"/>
    <lineage>
        <taxon>Bacteria</taxon>
        <taxon>Pseudomonadati</taxon>
        <taxon>Pseudomonadota</taxon>
        <taxon>Alphaproteobacteria</taxon>
        <taxon>Rhodospirillales</taxon>
        <taxon>Azospirillaceae</taxon>
        <taxon>Niveispirillum</taxon>
    </lineage>
</organism>
<dbReference type="CDD" id="cd24082">
    <property type="entry name" value="ASKHA_NBD_GspK-like"/>
    <property type="match status" value="1"/>
</dbReference>
<dbReference type="SUPFAM" id="SSF53067">
    <property type="entry name" value="Actin-like ATPase domain"/>
    <property type="match status" value="2"/>
</dbReference>
<sequence length="293" mass="29695">MQHFLGVDAGGTKCRARLVDVYGQTLGEGVAGPSNLRFGAIAVASQITTACLAAVAAAGLDATILSQCQAGLGIAGFSRAGNLDDLLPLLPEFGSVKITSDGYVALLGAHSGSDGGVIIVGTGSIGLGQRGANLFRVGGYGFPISDQGSGADIGLSAVRLMLQAHDGLIARTPLTDAVMDSFGGAPAQVIQWMDTATPTHYATLAPLVTQQASRGDPLARSIMLKAAVEVGRMVETVMARGAPVCSLLGGLSQEVQGWMSSDLRQRLKPPDGDGVQGAVLLAQKAGPNGVIFG</sequence>
<dbReference type="InterPro" id="IPR043129">
    <property type="entry name" value="ATPase_NBD"/>
</dbReference>
<dbReference type="AlphaFoldDB" id="A0A255Z8M6"/>
<dbReference type="InterPro" id="IPR052519">
    <property type="entry name" value="Euk-type_GlcNAc_Kinase"/>
</dbReference>
<proteinExistence type="predicted"/>
<feature type="domain" description="ATPase BadF/BadG/BcrA/BcrD type" evidence="1">
    <location>
        <begin position="5"/>
        <end position="282"/>
    </location>
</feature>
<reference evidence="2 3" key="1">
    <citation type="submission" date="2017-07" db="EMBL/GenBank/DDBJ databases">
        <title>Niveispirillum cyanobacteriorum sp. nov., isolated from cyanobacterial aggregates in a eutrophic lake.</title>
        <authorList>
            <person name="Cai H."/>
        </authorList>
    </citation>
    <scope>NUCLEOTIDE SEQUENCE [LARGE SCALE GENOMIC DNA]</scope>
    <source>
        <strain evidence="3">TH1-14</strain>
    </source>
</reference>
<protein>
    <recommendedName>
        <fullName evidence="1">ATPase BadF/BadG/BcrA/BcrD type domain-containing protein</fullName>
    </recommendedName>
</protein>
<name>A0A255Z8M6_9PROT</name>
<dbReference type="Gene3D" id="3.30.420.40">
    <property type="match status" value="2"/>
</dbReference>
<comment type="caution">
    <text evidence="2">The sequence shown here is derived from an EMBL/GenBank/DDBJ whole genome shotgun (WGS) entry which is preliminary data.</text>
</comment>
<evidence type="ECO:0000259" key="1">
    <source>
        <dbReference type="Pfam" id="PF01869"/>
    </source>
</evidence>
<dbReference type="PANTHER" id="PTHR43190:SF3">
    <property type="entry name" value="N-ACETYL-D-GLUCOSAMINE KINASE"/>
    <property type="match status" value="1"/>
</dbReference>
<evidence type="ECO:0000313" key="2">
    <source>
        <dbReference type="EMBL" id="OYQ37799.1"/>
    </source>
</evidence>
<dbReference type="RefSeq" id="WP_094452591.1">
    <property type="nucleotide sequence ID" value="NZ_NOXU01000010.1"/>
</dbReference>
<dbReference type="Proteomes" id="UP000216998">
    <property type="component" value="Unassembled WGS sequence"/>
</dbReference>
<dbReference type="EMBL" id="NOXU01000010">
    <property type="protein sequence ID" value="OYQ37799.1"/>
    <property type="molecule type" value="Genomic_DNA"/>
</dbReference>
<dbReference type="PANTHER" id="PTHR43190">
    <property type="entry name" value="N-ACETYL-D-GLUCOSAMINE KINASE"/>
    <property type="match status" value="1"/>
</dbReference>
<accession>A0A255Z8M6</accession>
<gene>
    <name evidence="2" type="ORF">CHU95_00365</name>
</gene>
<dbReference type="Pfam" id="PF01869">
    <property type="entry name" value="BcrAD_BadFG"/>
    <property type="match status" value="1"/>
</dbReference>
<keyword evidence="3" id="KW-1185">Reference proteome</keyword>
<dbReference type="OrthoDB" id="63487at2"/>
<dbReference type="InterPro" id="IPR002731">
    <property type="entry name" value="ATPase_BadF"/>
</dbReference>